<name>A0A9W8B723_9FUNG</name>
<evidence type="ECO:0000256" key="9">
    <source>
        <dbReference type="ARBA" id="ARBA00023136"/>
    </source>
</evidence>
<proteinExistence type="inferred from homology"/>
<dbReference type="AlphaFoldDB" id="A0A9W8B723"/>
<evidence type="ECO:0000256" key="7">
    <source>
        <dbReference type="ARBA" id="ARBA00022927"/>
    </source>
</evidence>
<evidence type="ECO:0000256" key="6">
    <source>
        <dbReference type="ARBA" id="ARBA00022787"/>
    </source>
</evidence>
<comment type="caution">
    <text evidence="10">The sequence shown here is derived from an EMBL/GenBank/DDBJ whole genome shotgun (WGS) entry which is preliminary data.</text>
</comment>
<dbReference type="Proteomes" id="UP001151582">
    <property type="component" value="Unassembled WGS sequence"/>
</dbReference>
<evidence type="ECO:0000256" key="3">
    <source>
        <dbReference type="ARBA" id="ARBA00022448"/>
    </source>
</evidence>
<evidence type="ECO:0000256" key="4">
    <source>
        <dbReference type="ARBA" id="ARBA00022452"/>
    </source>
</evidence>
<keyword evidence="11" id="KW-1185">Reference proteome</keyword>
<dbReference type="PANTHER" id="PTHR10802">
    <property type="entry name" value="MITOCHONDRIAL IMPORT RECEPTOR SUBUNIT TOM40"/>
    <property type="match status" value="1"/>
</dbReference>
<dbReference type="InterPro" id="IPR023614">
    <property type="entry name" value="Porin_dom_sf"/>
</dbReference>
<dbReference type="GO" id="GO:0005741">
    <property type="term" value="C:mitochondrial outer membrane"/>
    <property type="evidence" value="ECO:0007669"/>
    <property type="project" value="UniProtKB-SubCell"/>
</dbReference>
<dbReference type="InterPro" id="IPR037930">
    <property type="entry name" value="Tom40"/>
</dbReference>
<dbReference type="EMBL" id="JANBQB010000366">
    <property type="protein sequence ID" value="KAJ1977208.1"/>
    <property type="molecule type" value="Genomic_DNA"/>
</dbReference>
<evidence type="ECO:0000256" key="1">
    <source>
        <dbReference type="ARBA" id="ARBA00004374"/>
    </source>
</evidence>
<keyword evidence="7" id="KW-0653">Protein transport</keyword>
<keyword evidence="8" id="KW-0496">Mitochondrion</keyword>
<keyword evidence="9" id="KW-0472">Membrane</keyword>
<dbReference type="GO" id="GO:0008320">
    <property type="term" value="F:protein transmembrane transporter activity"/>
    <property type="evidence" value="ECO:0007669"/>
    <property type="project" value="InterPro"/>
</dbReference>
<dbReference type="OrthoDB" id="19656at2759"/>
<evidence type="ECO:0000256" key="8">
    <source>
        <dbReference type="ARBA" id="ARBA00023128"/>
    </source>
</evidence>
<evidence type="ECO:0000256" key="5">
    <source>
        <dbReference type="ARBA" id="ARBA00022692"/>
    </source>
</evidence>
<protein>
    <submittedName>
        <fullName evidence="10">Translocase of outer mitochondrial membrane</fullName>
    </submittedName>
</protein>
<dbReference type="CDD" id="cd07305">
    <property type="entry name" value="Porin3_Tom40"/>
    <property type="match status" value="1"/>
</dbReference>
<keyword evidence="5" id="KW-0812">Transmembrane</keyword>
<dbReference type="Pfam" id="PF01459">
    <property type="entry name" value="Porin_3"/>
    <property type="match status" value="1"/>
</dbReference>
<comment type="subcellular location">
    <subcellularLocation>
        <location evidence="1">Mitochondrion outer membrane</location>
        <topology evidence="1">Multi-pass membrane protein</topology>
    </subcellularLocation>
</comment>
<sequence>MAAVPEKAPAYSAWNPLGWYSAITTYKKTLGLPNPGITENLTKEARNTFLTNYFFEGGRADFTKVLSPNFQVTHTVSLATGGAPSTYNLAAVFAGADFLMHGTMDTDGILQSRLQYSWTPSLVTKAQLLITGLPNQNMLQAEADYQGVDYTLNAKAINPSPADNTGIYAGSYLQSVTKNLAVGLESIREKPPLGEERTRTSLLARYTAGPSITTLQWQGLDSLQATYHQKVNDRVEFASELQITTEGEKRGAVCTVGGKYEFRQATFRGQIDSNGKVMAVLEEKMAPGFSFLLTGEIDHLKGQNKVGVGLMLES</sequence>
<evidence type="ECO:0000313" key="11">
    <source>
        <dbReference type="Proteomes" id="UP001151582"/>
    </source>
</evidence>
<evidence type="ECO:0000313" key="10">
    <source>
        <dbReference type="EMBL" id="KAJ1977208.1"/>
    </source>
</evidence>
<keyword evidence="4" id="KW-1134">Transmembrane beta strand</keyword>
<gene>
    <name evidence="10" type="primary">TOM40</name>
    <name evidence="10" type="ORF">H4R34_003677</name>
</gene>
<keyword evidence="6" id="KW-1000">Mitochondrion outer membrane</keyword>
<dbReference type="Gene3D" id="2.40.160.10">
    <property type="entry name" value="Porin"/>
    <property type="match status" value="1"/>
</dbReference>
<evidence type="ECO:0000256" key="2">
    <source>
        <dbReference type="ARBA" id="ARBA00010510"/>
    </source>
</evidence>
<comment type="similarity">
    <text evidence="2">Belongs to the Tom40 family.</text>
</comment>
<dbReference type="GO" id="GO:0030150">
    <property type="term" value="P:protein import into mitochondrial matrix"/>
    <property type="evidence" value="ECO:0007669"/>
    <property type="project" value="InterPro"/>
</dbReference>
<accession>A0A9W8B723</accession>
<dbReference type="InterPro" id="IPR027246">
    <property type="entry name" value="Porin_Euk/Tom40"/>
</dbReference>
<organism evidence="10 11">
    <name type="scientific">Dimargaris verticillata</name>
    <dbReference type="NCBI Taxonomy" id="2761393"/>
    <lineage>
        <taxon>Eukaryota</taxon>
        <taxon>Fungi</taxon>
        <taxon>Fungi incertae sedis</taxon>
        <taxon>Zoopagomycota</taxon>
        <taxon>Kickxellomycotina</taxon>
        <taxon>Dimargaritomycetes</taxon>
        <taxon>Dimargaritales</taxon>
        <taxon>Dimargaritaceae</taxon>
        <taxon>Dimargaris</taxon>
    </lineage>
</organism>
<reference evidence="10" key="1">
    <citation type="submission" date="2022-07" db="EMBL/GenBank/DDBJ databases">
        <title>Phylogenomic reconstructions and comparative analyses of Kickxellomycotina fungi.</title>
        <authorList>
            <person name="Reynolds N.K."/>
            <person name="Stajich J.E."/>
            <person name="Barry K."/>
            <person name="Grigoriev I.V."/>
            <person name="Crous P."/>
            <person name="Smith M.E."/>
        </authorList>
    </citation>
    <scope>NUCLEOTIDE SEQUENCE</scope>
    <source>
        <strain evidence="10">RSA 567</strain>
    </source>
</reference>
<keyword evidence="3" id="KW-0813">Transport</keyword>